<keyword evidence="1" id="KW-0677">Repeat</keyword>
<dbReference type="PANTHER" id="PTHR24104">
    <property type="entry name" value="E3 UBIQUITIN-PROTEIN LIGASE NHLRC1-RELATED"/>
    <property type="match status" value="1"/>
</dbReference>
<reference evidence="4" key="2">
    <citation type="submission" date="2024-06" db="UniProtKB">
        <authorList>
            <consortium name="EnsemblMetazoa"/>
        </authorList>
    </citation>
    <scope>IDENTIFICATION</scope>
</reference>
<dbReference type="Gene3D" id="2.120.10.30">
    <property type="entry name" value="TolB, C-terminal domain"/>
    <property type="match status" value="1"/>
</dbReference>
<dbReference type="CDD" id="cd05819">
    <property type="entry name" value="NHL"/>
    <property type="match status" value="1"/>
</dbReference>
<dbReference type="Pfam" id="PF01436">
    <property type="entry name" value="NHL"/>
    <property type="match status" value="2"/>
</dbReference>
<evidence type="ECO:0000313" key="4">
    <source>
        <dbReference type="EnsemblMetazoa" id="XP_011406384.1"/>
    </source>
</evidence>
<dbReference type="AlphaFoldDB" id="A0AAN0IPU0"/>
<evidence type="ECO:0000256" key="1">
    <source>
        <dbReference type="ARBA" id="ARBA00022737"/>
    </source>
</evidence>
<dbReference type="RefSeq" id="XP_011406384.1">
    <property type="nucleotide sequence ID" value="XM_011408082.1"/>
</dbReference>
<evidence type="ECO:0000256" key="3">
    <source>
        <dbReference type="SAM" id="MobiDB-lite"/>
    </source>
</evidence>
<protein>
    <recommendedName>
        <fullName evidence="6">B-box C-terminal domain-containing protein</fullName>
    </recommendedName>
</protein>
<dbReference type="GO" id="GO:0008270">
    <property type="term" value="F:zinc ion binding"/>
    <property type="evidence" value="ECO:0007669"/>
    <property type="project" value="UniProtKB-KW"/>
</dbReference>
<accession>A0AAN0IPU0</accession>
<dbReference type="SUPFAM" id="SSF63829">
    <property type="entry name" value="Calcium-dependent phosphotriesterase"/>
    <property type="match status" value="1"/>
</dbReference>
<dbReference type="PANTHER" id="PTHR24104:SF25">
    <property type="entry name" value="PROTEIN LIN-41"/>
    <property type="match status" value="1"/>
</dbReference>
<feature type="region of interest" description="Disordered" evidence="3">
    <location>
        <begin position="289"/>
        <end position="308"/>
    </location>
</feature>
<evidence type="ECO:0000256" key="2">
    <source>
        <dbReference type="PROSITE-ProRule" id="PRU00504"/>
    </source>
</evidence>
<feature type="repeat" description="NHL" evidence="2">
    <location>
        <begin position="238"/>
        <end position="281"/>
    </location>
</feature>
<reference evidence="5" key="1">
    <citation type="journal article" date="2010" name="Nature">
        <title>The Amphimedon queenslandica genome and the evolution of animal complexity.</title>
        <authorList>
            <person name="Srivastava M."/>
            <person name="Simakov O."/>
            <person name="Chapman J."/>
            <person name="Fahey B."/>
            <person name="Gauthier M.E."/>
            <person name="Mitros T."/>
            <person name="Richards G.S."/>
            <person name="Conaco C."/>
            <person name="Dacre M."/>
            <person name="Hellsten U."/>
            <person name="Larroux C."/>
            <person name="Putnam N.H."/>
            <person name="Stanke M."/>
            <person name="Adamska M."/>
            <person name="Darling A."/>
            <person name="Degnan S.M."/>
            <person name="Oakley T.H."/>
            <person name="Plachetzki D.C."/>
            <person name="Zhai Y."/>
            <person name="Adamski M."/>
            <person name="Calcino A."/>
            <person name="Cummins S.F."/>
            <person name="Goodstein D.M."/>
            <person name="Harris C."/>
            <person name="Jackson D.J."/>
            <person name="Leys S.P."/>
            <person name="Shu S."/>
            <person name="Woodcroft B.J."/>
            <person name="Vervoort M."/>
            <person name="Kosik K.S."/>
            <person name="Manning G."/>
            <person name="Degnan B.M."/>
            <person name="Rokhsar D.S."/>
        </authorList>
    </citation>
    <scope>NUCLEOTIDE SEQUENCE [LARGE SCALE GENOMIC DNA]</scope>
</reference>
<evidence type="ECO:0000313" key="5">
    <source>
        <dbReference type="Proteomes" id="UP000007879"/>
    </source>
</evidence>
<dbReference type="GeneID" id="105314116"/>
<feature type="repeat" description="NHL" evidence="2">
    <location>
        <begin position="192"/>
        <end position="234"/>
    </location>
</feature>
<dbReference type="EnsemblMetazoa" id="XM_011408082.1">
    <property type="protein sequence ID" value="XP_011406384.1"/>
    <property type="gene ID" value="LOC105314116"/>
</dbReference>
<dbReference type="InterPro" id="IPR011042">
    <property type="entry name" value="6-blade_b-propeller_TolB-like"/>
</dbReference>
<dbReference type="Proteomes" id="UP000007879">
    <property type="component" value="Unassembled WGS sequence"/>
</dbReference>
<dbReference type="PROSITE" id="PS51125">
    <property type="entry name" value="NHL"/>
    <property type="match status" value="2"/>
</dbReference>
<organism evidence="4 5">
    <name type="scientific">Amphimedon queenslandica</name>
    <name type="common">Sponge</name>
    <dbReference type="NCBI Taxonomy" id="400682"/>
    <lineage>
        <taxon>Eukaryota</taxon>
        <taxon>Metazoa</taxon>
        <taxon>Porifera</taxon>
        <taxon>Demospongiae</taxon>
        <taxon>Heteroscleromorpha</taxon>
        <taxon>Haplosclerida</taxon>
        <taxon>Niphatidae</taxon>
        <taxon>Amphimedon</taxon>
    </lineage>
</organism>
<dbReference type="InterPro" id="IPR050952">
    <property type="entry name" value="TRIM-NHL_E3_ligases"/>
</dbReference>
<sequence length="308" mass="33897">MSLTLLEDVENDVEQSLQTDSLQQVLMSKRQMMERMSRLNKVTAQINVEELHIKEKADFVLSKGIISLHHIGDIISGTTALQQCRVKEINHFSEAVSFSLSIEAPDSTLLLVPLPSLRCSLVPVSKGDQPIHTIVTTTSTDPGVYRIQCNPSIHGAYTVKVQVYDIQLEDTLLTVPFDPYLDNITPVHTITELTNPWGVAVSDDNQVIITECGVHCQVYVVDNGNHRIQVLNPDLTFSHSFGSRGSANGQFKSPGDIAIDSQGLVYVVDGWNHRIQKFSPDGKFVDQFGSRGSDPGQLNGPFGSITTL</sequence>
<evidence type="ECO:0008006" key="6">
    <source>
        <dbReference type="Google" id="ProtNLM"/>
    </source>
</evidence>
<proteinExistence type="predicted"/>
<dbReference type="InterPro" id="IPR001258">
    <property type="entry name" value="NHL_repeat"/>
</dbReference>
<dbReference type="KEGG" id="aqu:105314116"/>
<keyword evidence="5" id="KW-1185">Reference proteome</keyword>
<name>A0AAN0IPU0_AMPQE</name>